<reference evidence="12 13" key="1">
    <citation type="journal article" date="2016" name="Nat. Commun.">
        <title>Thousands of microbial genomes shed light on interconnected biogeochemical processes in an aquifer system.</title>
        <authorList>
            <person name="Anantharaman K."/>
            <person name="Brown C.T."/>
            <person name="Hug L.A."/>
            <person name="Sharon I."/>
            <person name="Castelle C.J."/>
            <person name="Probst A.J."/>
            <person name="Thomas B.C."/>
            <person name="Singh A."/>
            <person name="Wilkins M.J."/>
            <person name="Karaoz U."/>
            <person name="Brodie E.L."/>
            <person name="Williams K.H."/>
            <person name="Hubbard S.S."/>
            <person name="Banfield J.F."/>
        </authorList>
    </citation>
    <scope>NUCLEOTIDE SEQUENCE [LARGE SCALE GENOMIC DNA]</scope>
</reference>
<feature type="domain" description="Vitamin K epoxide reductase" evidence="11">
    <location>
        <begin position="5"/>
        <end position="137"/>
    </location>
</feature>
<keyword evidence="5 10" id="KW-1133">Transmembrane helix</keyword>
<keyword evidence="8" id="KW-1015">Disulfide bond</keyword>
<accession>A0A1F7YPS8</accession>
<dbReference type="CDD" id="cd12916">
    <property type="entry name" value="VKOR_1"/>
    <property type="match status" value="1"/>
</dbReference>
<feature type="transmembrane region" description="Helical" evidence="10">
    <location>
        <begin position="112"/>
        <end position="140"/>
    </location>
</feature>
<dbReference type="InterPro" id="IPR012932">
    <property type="entry name" value="VKOR"/>
</dbReference>
<keyword evidence="3 10" id="KW-0812">Transmembrane</keyword>
<evidence type="ECO:0000256" key="7">
    <source>
        <dbReference type="ARBA" id="ARBA00023136"/>
    </source>
</evidence>
<evidence type="ECO:0000313" key="12">
    <source>
        <dbReference type="EMBL" id="OGM29346.1"/>
    </source>
</evidence>
<protein>
    <recommendedName>
        <fullName evidence="11">Vitamin K epoxide reductase domain-containing protein</fullName>
    </recommendedName>
</protein>
<dbReference type="Proteomes" id="UP000177263">
    <property type="component" value="Unassembled WGS sequence"/>
</dbReference>
<feature type="transmembrane region" description="Helical" evidence="10">
    <location>
        <begin position="87"/>
        <end position="106"/>
    </location>
</feature>
<dbReference type="Pfam" id="PF07884">
    <property type="entry name" value="VKOR"/>
    <property type="match status" value="1"/>
</dbReference>
<comment type="caution">
    <text evidence="12">The sequence shown here is derived from an EMBL/GenBank/DDBJ whole genome shotgun (WGS) entry which is preliminary data.</text>
</comment>
<evidence type="ECO:0000256" key="1">
    <source>
        <dbReference type="ARBA" id="ARBA00004141"/>
    </source>
</evidence>
<dbReference type="GO" id="GO:0048038">
    <property type="term" value="F:quinone binding"/>
    <property type="evidence" value="ECO:0007669"/>
    <property type="project" value="UniProtKB-KW"/>
</dbReference>
<evidence type="ECO:0000256" key="6">
    <source>
        <dbReference type="ARBA" id="ARBA00023002"/>
    </source>
</evidence>
<evidence type="ECO:0000256" key="10">
    <source>
        <dbReference type="SAM" id="Phobius"/>
    </source>
</evidence>
<comment type="similarity">
    <text evidence="2">Belongs to the VKOR family.</text>
</comment>
<proteinExistence type="inferred from homology"/>
<dbReference type="Gene3D" id="1.20.1440.130">
    <property type="entry name" value="VKOR domain"/>
    <property type="match status" value="1"/>
</dbReference>
<evidence type="ECO:0000313" key="13">
    <source>
        <dbReference type="Proteomes" id="UP000177263"/>
    </source>
</evidence>
<evidence type="ECO:0000256" key="4">
    <source>
        <dbReference type="ARBA" id="ARBA00022719"/>
    </source>
</evidence>
<dbReference type="STRING" id="1802500.A2801_01470"/>
<keyword evidence="6" id="KW-0560">Oxidoreductase</keyword>
<evidence type="ECO:0000256" key="3">
    <source>
        <dbReference type="ARBA" id="ARBA00022692"/>
    </source>
</evidence>
<keyword evidence="4" id="KW-0874">Quinone</keyword>
<name>A0A1F7YPS8_9BACT</name>
<evidence type="ECO:0000256" key="8">
    <source>
        <dbReference type="ARBA" id="ARBA00023157"/>
    </source>
</evidence>
<dbReference type="SMART" id="SM00756">
    <property type="entry name" value="VKc"/>
    <property type="match status" value="1"/>
</dbReference>
<evidence type="ECO:0000256" key="2">
    <source>
        <dbReference type="ARBA" id="ARBA00006214"/>
    </source>
</evidence>
<sequence length="157" mass="17286">MKFSQDVRVKLSLVISIFGIGDAGFLAYQHFNYNPFECPAFGGCEIVITSDYAVLFGIPTAFWGVVFYLGMSSLLLWYLLALNKTAIKLAIFGSFTGFIFSLYLVYLQIVVIGAICFYCMLSAATSTFLFLLLGVPFVIAKISSSDRLNKSDGTSNK</sequence>
<dbReference type="InterPro" id="IPR044698">
    <property type="entry name" value="VKOR/LTO1"/>
</dbReference>
<evidence type="ECO:0000259" key="11">
    <source>
        <dbReference type="SMART" id="SM00756"/>
    </source>
</evidence>
<organism evidence="12 13">
    <name type="scientific">Candidatus Woesebacteria bacterium RIFCSPHIGHO2_01_FULL_41_10</name>
    <dbReference type="NCBI Taxonomy" id="1802500"/>
    <lineage>
        <taxon>Bacteria</taxon>
        <taxon>Candidatus Woeseibacteriota</taxon>
    </lineage>
</organism>
<dbReference type="PANTHER" id="PTHR34573">
    <property type="entry name" value="VKC DOMAIN-CONTAINING PROTEIN"/>
    <property type="match status" value="1"/>
</dbReference>
<dbReference type="EMBL" id="MGGM01000014">
    <property type="protein sequence ID" value="OGM29346.1"/>
    <property type="molecule type" value="Genomic_DNA"/>
</dbReference>
<dbReference type="GO" id="GO:0016020">
    <property type="term" value="C:membrane"/>
    <property type="evidence" value="ECO:0007669"/>
    <property type="project" value="UniProtKB-SubCell"/>
</dbReference>
<feature type="transmembrane region" description="Helical" evidence="10">
    <location>
        <begin position="12"/>
        <end position="31"/>
    </location>
</feature>
<feature type="transmembrane region" description="Helical" evidence="10">
    <location>
        <begin position="61"/>
        <end position="80"/>
    </location>
</feature>
<keyword evidence="7 10" id="KW-0472">Membrane</keyword>
<dbReference type="GO" id="GO:0016491">
    <property type="term" value="F:oxidoreductase activity"/>
    <property type="evidence" value="ECO:0007669"/>
    <property type="project" value="UniProtKB-KW"/>
</dbReference>
<gene>
    <name evidence="12" type="ORF">A2801_01470</name>
</gene>
<keyword evidence="9" id="KW-0676">Redox-active center</keyword>
<evidence type="ECO:0000256" key="5">
    <source>
        <dbReference type="ARBA" id="ARBA00022989"/>
    </source>
</evidence>
<dbReference type="PANTHER" id="PTHR34573:SF1">
    <property type="entry name" value="VITAMIN K EPOXIDE REDUCTASE DOMAIN-CONTAINING PROTEIN"/>
    <property type="match status" value="1"/>
</dbReference>
<comment type="subcellular location">
    <subcellularLocation>
        <location evidence="1">Membrane</location>
        <topology evidence="1">Multi-pass membrane protein</topology>
    </subcellularLocation>
</comment>
<dbReference type="AlphaFoldDB" id="A0A1F7YPS8"/>
<dbReference type="InterPro" id="IPR038354">
    <property type="entry name" value="VKOR_sf"/>
</dbReference>
<evidence type="ECO:0000256" key="9">
    <source>
        <dbReference type="ARBA" id="ARBA00023284"/>
    </source>
</evidence>